<feature type="domain" description="ABC transporter" evidence="3">
    <location>
        <begin position="19"/>
        <end position="254"/>
    </location>
</feature>
<dbReference type="InterPro" id="IPR003593">
    <property type="entry name" value="AAA+_ATPase"/>
</dbReference>
<dbReference type="EMBL" id="GBEZ01017461">
    <property type="protein sequence ID" value="JAC68872.1"/>
    <property type="molecule type" value="Transcribed_RNA"/>
</dbReference>
<dbReference type="AlphaFoldDB" id="A0A061R7F4"/>
<organism evidence="4">
    <name type="scientific">Tetraselmis sp. GSL018</name>
    <dbReference type="NCBI Taxonomy" id="582737"/>
    <lineage>
        <taxon>Eukaryota</taxon>
        <taxon>Viridiplantae</taxon>
        <taxon>Chlorophyta</taxon>
        <taxon>core chlorophytes</taxon>
        <taxon>Chlorodendrophyceae</taxon>
        <taxon>Chlorodendrales</taxon>
        <taxon>Chlorodendraceae</taxon>
        <taxon>Tetraselmis</taxon>
    </lineage>
</organism>
<dbReference type="PROSITE" id="PS50893">
    <property type="entry name" value="ABC_TRANSPORTER_2"/>
    <property type="match status" value="1"/>
</dbReference>
<evidence type="ECO:0000259" key="3">
    <source>
        <dbReference type="PROSITE" id="PS50893"/>
    </source>
</evidence>
<evidence type="ECO:0000313" key="4">
    <source>
        <dbReference type="EMBL" id="JAC68872.1"/>
    </source>
</evidence>
<dbReference type="SMART" id="SM00382">
    <property type="entry name" value="AAA"/>
    <property type="match status" value="1"/>
</dbReference>
<name>A0A061R7F4_9CHLO</name>
<keyword evidence="1" id="KW-0547">Nucleotide-binding</keyword>
<dbReference type="InterPro" id="IPR027417">
    <property type="entry name" value="P-loop_NTPase"/>
</dbReference>
<sequence>MTSNIACGPVITSGDNDAISINSLTFGYPGCPPFVSDFTLKLPRGSRCLLIGANGAGKSTLLQIMAGKFLVPEDAVRIIGRPAFHDLQLTSSGELSYLGSSWRRDVAFAGYDMPLQGDIGAGEMIFGVDGVDPARREKLIHILDIDLDWRMNTVSDGQRRRVQICMGLLKPYEVLLLDEITVDMDVLGRLDLLEFFRQECEERSATIVYATHIFDGLEPWITDVAYVAEGKLLRGGKKETVLPSAGSRKKLLLTVEAWLREDYEKRKETGSWAPVQTTRTPANMPSKHMAFFR</sequence>
<dbReference type="GO" id="GO:0005524">
    <property type="term" value="F:ATP binding"/>
    <property type="evidence" value="ECO:0007669"/>
    <property type="project" value="UniProtKB-KW"/>
</dbReference>
<dbReference type="PANTHER" id="PTHR43158:SF2">
    <property type="entry name" value="SKFA PEPTIDE EXPORT ATP-BINDING PROTEIN SKFE"/>
    <property type="match status" value="1"/>
</dbReference>
<dbReference type="SUPFAM" id="SSF52540">
    <property type="entry name" value="P-loop containing nucleoside triphosphate hydrolases"/>
    <property type="match status" value="1"/>
</dbReference>
<reference evidence="4" key="1">
    <citation type="submission" date="2014-05" db="EMBL/GenBank/DDBJ databases">
        <title>The transcriptome of the halophilic microalga Tetraselmis sp. GSL018 isolated from the Great Salt Lake, Utah.</title>
        <authorList>
            <person name="Jinkerson R.E."/>
            <person name="D'Adamo S."/>
            <person name="Posewitz M.C."/>
        </authorList>
    </citation>
    <scope>NUCLEOTIDE SEQUENCE</scope>
    <source>
        <strain evidence="4">GSL018</strain>
    </source>
</reference>
<dbReference type="Gene3D" id="3.40.50.300">
    <property type="entry name" value="P-loop containing nucleotide triphosphate hydrolases"/>
    <property type="match status" value="1"/>
</dbReference>
<proteinExistence type="predicted"/>
<evidence type="ECO:0000256" key="2">
    <source>
        <dbReference type="ARBA" id="ARBA00022840"/>
    </source>
</evidence>
<evidence type="ECO:0000256" key="1">
    <source>
        <dbReference type="ARBA" id="ARBA00022741"/>
    </source>
</evidence>
<dbReference type="GO" id="GO:0016887">
    <property type="term" value="F:ATP hydrolysis activity"/>
    <property type="evidence" value="ECO:0007669"/>
    <property type="project" value="InterPro"/>
</dbReference>
<accession>A0A061R7F4</accession>
<protein>
    <submittedName>
        <fullName evidence="4">CCR4-NOT complex subunit CAF16</fullName>
    </submittedName>
</protein>
<dbReference type="Pfam" id="PF00005">
    <property type="entry name" value="ABC_tran"/>
    <property type="match status" value="1"/>
</dbReference>
<dbReference type="PANTHER" id="PTHR43158">
    <property type="entry name" value="SKFA PEPTIDE EXPORT ATP-BINDING PROTEIN SKFE"/>
    <property type="match status" value="1"/>
</dbReference>
<keyword evidence="2" id="KW-0067">ATP-binding</keyword>
<dbReference type="InterPro" id="IPR003439">
    <property type="entry name" value="ABC_transporter-like_ATP-bd"/>
</dbReference>
<gene>
    <name evidence="4" type="primary">CAF16</name>
    <name evidence="4" type="ORF">TSPGSL018_7726</name>
</gene>